<proteinExistence type="inferred from homology"/>
<dbReference type="HOGENOM" id="CLU_057011_2_1_11"/>
<dbReference type="PANTHER" id="PTHR12215:SF10">
    <property type="entry name" value="L-AMINOADIPATE-SEMIALDEHYDE DEHYDROGENASE-PHOSPHOPANTETHEINYL TRANSFERASE"/>
    <property type="match status" value="1"/>
</dbReference>
<feature type="domain" description="4'-phosphopantetheinyl transferase" evidence="3">
    <location>
        <begin position="121"/>
        <end position="185"/>
    </location>
</feature>
<keyword evidence="2" id="KW-0808">Transferase</keyword>
<sequence length="225" mass="24009">MHAAGRQASLAVPADGLHTWILRVPAADEPGPTSLPPELDEAEADRAGSFVRPLDRQRYVAAHLALRRLLARYTGIPPGRIRLGRSGGPRGKPLLLDAPVPLHFSLSHSHGLIAIAVAGRPVGVDVQALPSPERVEACLPALHPAEREELAGLPTAERLVEFGRLWTRKEAFLKGLGTGLARPPAADYLGRRATPEGPEGWIVRDLPTHPGYAAATALRTPGSRT</sequence>
<dbReference type="AlphaFoldDB" id="A0A0B5INM8"/>
<reference evidence="4 5" key="1">
    <citation type="submission" date="2014-12" db="EMBL/GenBank/DDBJ databases">
        <title>Complete genome sequence of Streptomyces vietnamensis strain GIMV4.0001, a genetic manipulable producer of the benzoisochromanequinone antibiotic granaticin.</title>
        <authorList>
            <person name="Deng M.R."/>
            <person name="Guo J."/>
            <person name="Ma L.Y."/>
            <person name="Feng G.D."/>
            <person name="Mo C.Y."/>
            <person name="Zhu H.H."/>
        </authorList>
    </citation>
    <scope>NUCLEOTIDE SEQUENCE [LARGE SCALE GENOMIC DNA]</scope>
    <source>
        <strain evidence="5">GIMV4.0001</strain>
    </source>
</reference>
<evidence type="ECO:0000256" key="2">
    <source>
        <dbReference type="ARBA" id="ARBA00022679"/>
    </source>
</evidence>
<evidence type="ECO:0000259" key="3">
    <source>
        <dbReference type="Pfam" id="PF01648"/>
    </source>
</evidence>
<organism evidence="4 5">
    <name type="scientific">Streptomyces vietnamensis</name>
    <dbReference type="NCBI Taxonomy" id="362257"/>
    <lineage>
        <taxon>Bacteria</taxon>
        <taxon>Bacillati</taxon>
        <taxon>Actinomycetota</taxon>
        <taxon>Actinomycetes</taxon>
        <taxon>Kitasatosporales</taxon>
        <taxon>Streptomycetaceae</taxon>
        <taxon>Streptomyces</taxon>
    </lineage>
</organism>
<dbReference type="SUPFAM" id="SSF56214">
    <property type="entry name" value="4'-phosphopantetheinyl transferase"/>
    <property type="match status" value="2"/>
</dbReference>
<dbReference type="InterPro" id="IPR050559">
    <property type="entry name" value="P-Pant_transferase_sf"/>
</dbReference>
<evidence type="ECO:0000313" key="5">
    <source>
        <dbReference type="Proteomes" id="UP000031774"/>
    </source>
</evidence>
<dbReference type="GO" id="GO:0000287">
    <property type="term" value="F:magnesium ion binding"/>
    <property type="evidence" value="ECO:0007669"/>
    <property type="project" value="InterPro"/>
</dbReference>
<dbReference type="KEGG" id="svt:SVTN_28640"/>
<dbReference type="InterPro" id="IPR037143">
    <property type="entry name" value="4-PPantetheinyl_Trfase_dom_sf"/>
</dbReference>
<dbReference type="InterPro" id="IPR008278">
    <property type="entry name" value="4-PPantetheinyl_Trfase_dom"/>
</dbReference>
<keyword evidence="5" id="KW-1185">Reference proteome</keyword>
<evidence type="ECO:0000256" key="1">
    <source>
        <dbReference type="ARBA" id="ARBA00010990"/>
    </source>
</evidence>
<dbReference type="GO" id="GO:0008897">
    <property type="term" value="F:holo-[acyl-carrier-protein] synthase activity"/>
    <property type="evidence" value="ECO:0007669"/>
    <property type="project" value="InterPro"/>
</dbReference>
<comment type="similarity">
    <text evidence="1">Belongs to the P-Pant transferase superfamily. Gsp/Sfp/HetI/AcpT family.</text>
</comment>
<dbReference type="GO" id="GO:0005829">
    <property type="term" value="C:cytosol"/>
    <property type="evidence" value="ECO:0007669"/>
    <property type="project" value="TreeGrafter"/>
</dbReference>
<dbReference type="STRING" id="362257.SVTN_28640"/>
<evidence type="ECO:0000313" key="4">
    <source>
        <dbReference type="EMBL" id="AJF70029.1"/>
    </source>
</evidence>
<dbReference type="PANTHER" id="PTHR12215">
    <property type="entry name" value="PHOSPHOPANTETHEINE TRANSFERASE"/>
    <property type="match status" value="1"/>
</dbReference>
<protein>
    <recommendedName>
        <fullName evidence="3">4'-phosphopantetheinyl transferase domain-containing protein</fullName>
    </recommendedName>
</protein>
<accession>A0A0B5INM8</accession>
<dbReference type="Pfam" id="PF01648">
    <property type="entry name" value="ACPS"/>
    <property type="match status" value="1"/>
</dbReference>
<gene>
    <name evidence="4" type="ORF">SVTN_28640</name>
</gene>
<dbReference type="GO" id="GO:0019878">
    <property type="term" value="P:lysine biosynthetic process via aminoadipic acid"/>
    <property type="evidence" value="ECO:0007669"/>
    <property type="project" value="TreeGrafter"/>
</dbReference>
<name>A0A0B5INM8_9ACTN</name>
<dbReference type="Proteomes" id="UP000031774">
    <property type="component" value="Chromosome"/>
</dbReference>
<dbReference type="Gene3D" id="3.90.470.20">
    <property type="entry name" value="4'-phosphopantetheinyl transferase domain"/>
    <property type="match status" value="1"/>
</dbReference>
<dbReference type="EMBL" id="CP010407">
    <property type="protein sequence ID" value="AJF70029.1"/>
    <property type="molecule type" value="Genomic_DNA"/>
</dbReference>